<dbReference type="SUPFAM" id="SSF46689">
    <property type="entry name" value="Homeodomain-like"/>
    <property type="match status" value="1"/>
</dbReference>
<keyword evidence="3 5" id="KW-0238">DNA-binding</keyword>
<dbReference type="Gene3D" id="1.10.357.10">
    <property type="entry name" value="Tetracycline Repressor, domain 2"/>
    <property type="match status" value="1"/>
</dbReference>
<dbReference type="Pfam" id="PF02909">
    <property type="entry name" value="TetR_C_1"/>
    <property type="match status" value="1"/>
</dbReference>
<dbReference type="InterPro" id="IPR009057">
    <property type="entry name" value="Homeodomain-like_sf"/>
</dbReference>
<dbReference type="PANTHER" id="PTHR30055">
    <property type="entry name" value="HTH-TYPE TRANSCRIPTIONAL REGULATOR RUTR"/>
    <property type="match status" value="1"/>
</dbReference>
<keyword evidence="4" id="KW-0804">Transcription</keyword>
<feature type="DNA-binding region" description="H-T-H motif" evidence="5">
    <location>
        <begin position="32"/>
        <end position="51"/>
    </location>
</feature>
<evidence type="ECO:0000256" key="2">
    <source>
        <dbReference type="ARBA" id="ARBA00023015"/>
    </source>
</evidence>
<name>A0ABQ3WPR7_9ACTN</name>
<dbReference type="EMBL" id="BOMF01000104">
    <property type="protein sequence ID" value="GID48212.1"/>
    <property type="molecule type" value="Genomic_DNA"/>
</dbReference>
<dbReference type="PROSITE" id="PS50977">
    <property type="entry name" value="HTH_TETR_2"/>
    <property type="match status" value="1"/>
</dbReference>
<comment type="caution">
    <text evidence="7">The sequence shown here is derived from an EMBL/GenBank/DDBJ whole genome shotgun (WGS) entry which is preliminary data.</text>
</comment>
<evidence type="ECO:0000256" key="4">
    <source>
        <dbReference type="ARBA" id="ARBA00023163"/>
    </source>
</evidence>
<evidence type="ECO:0000256" key="5">
    <source>
        <dbReference type="PROSITE-ProRule" id="PRU00335"/>
    </source>
</evidence>
<dbReference type="PRINTS" id="PR00400">
    <property type="entry name" value="TETREPRESSOR"/>
</dbReference>
<evidence type="ECO:0000259" key="6">
    <source>
        <dbReference type="PROSITE" id="PS50977"/>
    </source>
</evidence>
<reference evidence="7" key="1">
    <citation type="submission" date="2021-01" db="EMBL/GenBank/DDBJ databases">
        <title>Whole genome shotgun sequence of Actinoplanes capillaceus NBRC 16408.</title>
        <authorList>
            <person name="Komaki H."/>
            <person name="Tamura T."/>
        </authorList>
    </citation>
    <scope>NUCLEOTIDE SEQUENCE [LARGE SCALE GENOMIC DNA]</scope>
    <source>
        <strain evidence="7">NBRC 16408</strain>
    </source>
</reference>
<dbReference type="Pfam" id="PF00440">
    <property type="entry name" value="TetR_N"/>
    <property type="match status" value="1"/>
</dbReference>
<sequence>MRAMPRPRSLTTSQLAAAALTVIDREGLHALTMRAVAAELGASTMGLYRYVDGRDQLEALVVELVLAGVDTRPPGDDTPWRDTITTLAERVRVAVSAHPAVVPLLMTHRHRSPSLLRWSETALQILTAAGHTGPARVTALRAITGYMVGVLQLQHLGPLAGPGTKVIAAQSDFPLMASTARDAAAVTPEAEFGAGLTALLNGLSPG</sequence>
<dbReference type="PANTHER" id="PTHR30055:SF151">
    <property type="entry name" value="TRANSCRIPTIONAL REGULATORY PROTEIN"/>
    <property type="match status" value="1"/>
</dbReference>
<dbReference type="InterPro" id="IPR004111">
    <property type="entry name" value="Repressor_TetR_C"/>
</dbReference>
<evidence type="ECO:0000256" key="1">
    <source>
        <dbReference type="ARBA" id="ARBA00022491"/>
    </source>
</evidence>
<organism evidence="7">
    <name type="scientific">Actinoplanes campanulatus</name>
    <dbReference type="NCBI Taxonomy" id="113559"/>
    <lineage>
        <taxon>Bacteria</taxon>
        <taxon>Bacillati</taxon>
        <taxon>Actinomycetota</taxon>
        <taxon>Actinomycetes</taxon>
        <taxon>Micromonosporales</taxon>
        <taxon>Micromonosporaceae</taxon>
        <taxon>Actinoplanes</taxon>
    </lineage>
</organism>
<gene>
    <name evidence="7" type="ORF">Aca07nite_54870</name>
</gene>
<protein>
    <submittedName>
        <fullName evidence="7">TetR family transcriptional regulator</fullName>
    </submittedName>
</protein>
<dbReference type="InterPro" id="IPR001647">
    <property type="entry name" value="HTH_TetR"/>
</dbReference>
<keyword evidence="1" id="KW-0678">Repressor</keyword>
<dbReference type="InterPro" id="IPR036271">
    <property type="entry name" value="Tet_transcr_reg_TetR-rel_C_sf"/>
</dbReference>
<keyword evidence="2" id="KW-0805">Transcription regulation</keyword>
<evidence type="ECO:0000313" key="7">
    <source>
        <dbReference type="EMBL" id="GID48212.1"/>
    </source>
</evidence>
<accession>A0ABQ3WPR7</accession>
<dbReference type="InterPro" id="IPR003012">
    <property type="entry name" value="Tet_transcr_reg_TetR"/>
</dbReference>
<dbReference type="SUPFAM" id="SSF48498">
    <property type="entry name" value="Tetracyclin repressor-like, C-terminal domain"/>
    <property type="match status" value="1"/>
</dbReference>
<proteinExistence type="predicted"/>
<feature type="domain" description="HTH tetR-type" evidence="6">
    <location>
        <begin position="9"/>
        <end position="69"/>
    </location>
</feature>
<dbReference type="InterPro" id="IPR050109">
    <property type="entry name" value="HTH-type_TetR-like_transc_reg"/>
</dbReference>
<evidence type="ECO:0000256" key="3">
    <source>
        <dbReference type="ARBA" id="ARBA00023125"/>
    </source>
</evidence>